<organism evidence="1 2">
    <name type="scientific">Nitratireductor indicus C115</name>
    <dbReference type="NCBI Taxonomy" id="1231190"/>
    <lineage>
        <taxon>Bacteria</taxon>
        <taxon>Pseudomonadati</taxon>
        <taxon>Pseudomonadota</taxon>
        <taxon>Alphaproteobacteria</taxon>
        <taxon>Hyphomicrobiales</taxon>
        <taxon>Phyllobacteriaceae</taxon>
        <taxon>Nitratireductor</taxon>
    </lineage>
</organism>
<comment type="caution">
    <text evidence="1">The sequence shown here is derived from an EMBL/GenBank/DDBJ whole genome shotgun (WGS) entry which is preliminary data.</text>
</comment>
<evidence type="ECO:0000313" key="1">
    <source>
        <dbReference type="EMBL" id="EKF43976.1"/>
    </source>
</evidence>
<dbReference type="EMBL" id="AMSI01000002">
    <property type="protein sequence ID" value="EKF43976.1"/>
    <property type="molecule type" value="Genomic_DNA"/>
</dbReference>
<dbReference type="eggNOG" id="COG1511">
    <property type="taxonomic scope" value="Bacteria"/>
</dbReference>
<keyword evidence="2" id="KW-1185">Reference proteome</keyword>
<protein>
    <submittedName>
        <fullName evidence="1">Tail tape measure protein</fullName>
    </submittedName>
</protein>
<dbReference type="Proteomes" id="UP000007374">
    <property type="component" value="Unassembled WGS sequence"/>
</dbReference>
<sequence length="700" mass="75627">MANEDLRYRFGADTSGIDSAWAKIRRDAQATGAGINGAMRKARTGVESITAPLRAVPALFAAIGATAVIAKVKQAAESVAEVGRQAKQAGVDVESFQELKFVAEQNRIGVDILTDGLKELNLRADEFIATGRGSAAEAFGRLGYSTEELAVKLKNPSALLTEIIGKLEQFDQAARIRISDELFGGSAGERFVELIDEGEQGIRDQIAAARDLGLVMDAEMIRKAEEVDRKFNVLTATIGTRVKEAIIDATSAWFRFLDSFNEFEAQQTGTLQSKRASMDAELRSLDDEIGRRRSDLTNIQGALAQAERRLEEGHIKGLEEKRRKLVDEISVVQDQLDRRNGYSEDFVYRPGQNGSKKTIDTSVEYIRKFNEQLALSNRERAIAAETQRILNDASSQGASLTEAQARELAELAVARKEADSTAKGSAKESQKEAEAIAKVISALEYELEQMGKTDLQKRISNELRNAGADAASREGERINTLVTAIEAQRAAEAALKAAQEERTRAVEFLFQAGEDALVAMIDNSGRAEDAIKRLAIQLAFAAAQAALLGTGPLAGIFGGSGGLQMFPGGLGFASSGVGLYDRGGWTGSGNPKDAAGIVHNREFVVKAGPAEQYRPLLEAMNTGLGIGLFSMPQRMADSRGEGGGLVTLRVVGEEGPMFRPTIRAESENVAVEVSRNAIDRFDRTLPDRVQEISDDPRARG</sequence>
<accession>K2P9Y0</accession>
<proteinExistence type="predicted"/>
<name>K2P9Y0_9HYPH</name>
<dbReference type="STRING" id="721133.SAMN05216176_101481"/>
<gene>
    <name evidence="1" type="ORF">NA8A_04170</name>
</gene>
<dbReference type="OrthoDB" id="8044126at2"/>
<evidence type="ECO:0000313" key="2">
    <source>
        <dbReference type="Proteomes" id="UP000007374"/>
    </source>
</evidence>
<dbReference type="PATRIC" id="fig|1231190.3.peg.872"/>
<reference evidence="1 2" key="1">
    <citation type="journal article" date="2012" name="J. Bacteriol.">
        <title>Genome Sequence of Nitratireductor indicus Type Strain C115.</title>
        <authorList>
            <person name="Lai Q."/>
            <person name="Li G."/>
            <person name="Yu Z."/>
            <person name="Shao Z."/>
        </authorList>
    </citation>
    <scope>NUCLEOTIDE SEQUENCE [LARGE SCALE GENOMIC DNA]</scope>
    <source>
        <strain evidence="1 2">C115</strain>
    </source>
</reference>
<dbReference type="AlphaFoldDB" id="K2P9Y0"/>